<dbReference type="Proteomes" id="UP001165378">
    <property type="component" value="Unassembled WGS sequence"/>
</dbReference>
<evidence type="ECO:0000313" key="5">
    <source>
        <dbReference type="EMBL" id="MCF2532410.1"/>
    </source>
</evidence>
<keyword evidence="5" id="KW-0808">Transferase</keyword>
<dbReference type="InterPro" id="IPR039429">
    <property type="entry name" value="SHMT-like_dom"/>
</dbReference>
<protein>
    <submittedName>
        <fullName evidence="5">Serine hydroxymethyltransferase</fullName>
        <ecNumber evidence="5">2.1.2.1</ecNumber>
    </submittedName>
</protein>
<dbReference type="GO" id="GO:0004372">
    <property type="term" value="F:glycine hydroxymethyltransferase activity"/>
    <property type="evidence" value="ECO:0007669"/>
    <property type="project" value="UniProtKB-EC"/>
</dbReference>
<gene>
    <name evidence="5" type="ORF">LZ495_35070</name>
</gene>
<name>A0AA41U417_9ACTN</name>
<dbReference type="EC" id="2.1.2.1" evidence="5"/>
<evidence type="ECO:0000313" key="6">
    <source>
        <dbReference type="Proteomes" id="UP001165378"/>
    </source>
</evidence>
<keyword evidence="3" id="KW-0663">Pyridoxal phosphate</keyword>
<accession>A0AA41U417</accession>
<organism evidence="5 6">
    <name type="scientific">Yinghuangia soli</name>
    <dbReference type="NCBI Taxonomy" id="2908204"/>
    <lineage>
        <taxon>Bacteria</taxon>
        <taxon>Bacillati</taxon>
        <taxon>Actinomycetota</taxon>
        <taxon>Actinomycetes</taxon>
        <taxon>Kitasatosporales</taxon>
        <taxon>Streptomycetaceae</taxon>
        <taxon>Yinghuangia</taxon>
    </lineage>
</organism>
<evidence type="ECO:0000256" key="1">
    <source>
        <dbReference type="ARBA" id="ARBA00001933"/>
    </source>
</evidence>
<dbReference type="Gene3D" id="3.90.1150.10">
    <property type="entry name" value="Aspartate Aminotransferase, domain 1"/>
    <property type="match status" value="1"/>
</dbReference>
<dbReference type="GO" id="GO:0005829">
    <property type="term" value="C:cytosol"/>
    <property type="evidence" value="ECO:0007669"/>
    <property type="project" value="TreeGrafter"/>
</dbReference>
<dbReference type="GO" id="GO:0019264">
    <property type="term" value="P:glycine biosynthetic process from serine"/>
    <property type="evidence" value="ECO:0007669"/>
    <property type="project" value="TreeGrafter"/>
</dbReference>
<feature type="domain" description="Serine hydroxymethyltransferase-like" evidence="4">
    <location>
        <begin position="10"/>
        <end position="392"/>
    </location>
</feature>
<dbReference type="Pfam" id="PF00464">
    <property type="entry name" value="SHMT"/>
    <property type="match status" value="1"/>
</dbReference>
<dbReference type="InterPro" id="IPR049943">
    <property type="entry name" value="Ser_HO-MeTrfase-like"/>
</dbReference>
<proteinExistence type="inferred from homology"/>
<dbReference type="InterPro" id="IPR015422">
    <property type="entry name" value="PyrdxlP-dep_Trfase_small"/>
</dbReference>
<dbReference type="PANTHER" id="PTHR11680:SF35">
    <property type="entry name" value="SERINE HYDROXYMETHYLTRANSFERASE 1"/>
    <property type="match status" value="1"/>
</dbReference>
<dbReference type="SUPFAM" id="SSF53383">
    <property type="entry name" value="PLP-dependent transferases"/>
    <property type="match status" value="1"/>
</dbReference>
<comment type="similarity">
    <text evidence="2">Belongs to the SHMT family.</text>
</comment>
<keyword evidence="6" id="KW-1185">Reference proteome</keyword>
<dbReference type="AlphaFoldDB" id="A0AA41U417"/>
<evidence type="ECO:0000256" key="3">
    <source>
        <dbReference type="ARBA" id="ARBA00022898"/>
    </source>
</evidence>
<dbReference type="GO" id="GO:0030170">
    <property type="term" value="F:pyridoxal phosphate binding"/>
    <property type="evidence" value="ECO:0007669"/>
    <property type="project" value="TreeGrafter"/>
</dbReference>
<comment type="caution">
    <text evidence="5">The sequence shown here is derived from an EMBL/GenBank/DDBJ whole genome shotgun (WGS) entry which is preliminary data.</text>
</comment>
<dbReference type="InterPro" id="IPR015421">
    <property type="entry name" value="PyrdxlP-dep_Trfase_major"/>
</dbReference>
<dbReference type="GO" id="GO:0046653">
    <property type="term" value="P:tetrahydrofolate metabolic process"/>
    <property type="evidence" value="ECO:0007669"/>
    <property type="project" value="TreeGrafter"/>
</dbReference>
<evidence type="ECO:0000256" key="2">
    <source>
        <dbReference type="ARBA" id="ARBA00006376"/>
    </source>
</evidence>
<dbReference type="InterPro" id="IPR015424">
    <property type="entry name" value="PyrdxlP-dep_Trfase"/>
</dbReference>
<comment type="cofactor">
    <cofactor evidence="1">
        <name>pyridoxal 5'-phosphate</name>
        <dbReference type="ChEBI" id="CHEBI:597326"/>
    </cofactor>
</comment>
<dbReference type="PANTHER" id="PTHR11680">
    <property type="entry name" value="SERINE HYDROXYMETHYLTRANSFERASE"/>
    <property type="match status" value="1"/>
</dbReference>
<dbReference type="RefSeq" id="WP_235057189.1">
    <property type="nucleotide sequence ID" value="NZ_JAKFHA010000033.1"/>
</dbReference>
<reference evidence="5" key="1">
    <citation type="submission" date="2022-01" db="EMBL/GenBank/DDBJ databases">
        <title>Genome-Based Taxonomic Classification of the Phylum Actinobacteria.</title>
        <authorList>
            <person name="Gao Y."/>
        </authorList>
    </citation>
    <scope>NUCLEOTIDE SEQUENCE</scope>
    <source>
        <strain evidence="5">KLBMP 8922</strain>
    </source>
</reference>
<evidence type="ECO:0000259" key="4">
    <source>
        <dbReference type="Pfam" id="PF00464"/>
    </source>
</evidence>
<sequence>MSDAMTLPLAAADPQIHALLAQESHRRLDTLDMTAAEGCTPAAVLEAEGTGTARHSPTVPSGRRAEDPGFRDRIEALAIERARHLFGAEHADVRLRSGAHADAAALSALLDPGGTVLGLDRAHGGRIDGDTMDVAGRRHPAVAYRVDARTHWVDMDDVARLAERHRPQVVVAGWSAYTRHLDFAAFRAVADAVGARLMVDMAHFAGLVAAGVHPSPVPYADVVTATTHTTLDGPRGGLVLGRAGLAARIGAAVSAGLEDVAPDRGLAAKAVAFKLAAGMPFAIVRRRAVDGARIIAERLARADMFAAGVRVLTGGTDVHLVLLDLRACRSGEAGTPLHGRAAEERLHGIGITVECCPVPYDPRPASAPSGVRIDTTSLAARGFGATSFVVAADILAEALSPGHDTPRTQDLRTRVTALSAAHPH</sequence>
<dbReference type="Gene3D" id="3.40.640.10">
    <property type="entry name" value="Type I PLP-dependent aspartate aminotransferase-like (Major domain)"/>
    <property type="match status" value="1"/>
</dbReference>
<dbReference type="EMBL" id="JAKFHA010000033">
    <property type="protein sequence ID" value="MCF2532410.1"/>
    <property type="molecule type" value="Genomic_DNA"/>
</dbReference>